<dbReference type="InterPro" id="IPR050238">
    <property type="entry name" value="DNA_Rep/Repair_Clamp_Loader"/>
</dbReference>
<keyword evidence="3" id="KW-0235">DNA replication</keyword>
<dbReference type="GO" id="GO:0003689">
    <property type="term" value="F:DNA clamp loader activity"/>
    <property type="evidence" value="ECO:0007669"/>
    <property type="project" value="TreeGrafter"/>
</dbReference>
<dbReference type="CDD" id="cd00009">
    <property type="entry name" value="AAA"/>
    <property type="match status" value="1"/>
</dbReference>
<comment type="similarity">
    <text evidence="1">Belongs to the activator 1 small subunits family. RfcS subfamily.</text>
</comment>
<dbReference type="NCBIfam" id="NF009067">
    <property type="entry name" value="PRK12402.1"/>
    <property type="match status" value="1"/>
</dbReference>
<evidence type="ECO:0000256" key="2">
    <source>
        <dbReference type="ARBA" id="ARBA00014164"/>
    </source>
</evidence>
<dbReference type="Gene3D" id="1.10.8.60">
    <property type="match status" value="1"/>
</dbReference>
<dbReference type="InterPro" id="IPR027417">
    <property type="entry name" value="P-loop_NTPase"/>
</dbReference>
<dbReference type="OrthoDB" id="7928at2157"/>
<dbReference type="InterPro" id="IPR013748">
    <property type="entry name" value="Rep_factorC_C"/>
</dbReference>
<dbReference type="GO" id="GO:0005524">
    <property type="term" value="F:ATP binding"/>
    <property type="evidence" value="ECO:0007669"/>
    <property type="project" value="UniProtKB-KW"/>
</dbReference>
<keyword evidence="10" id="KW-1185">Reference proteome</keyword>
<gene>
    <name evidence="9" type="ORF">MettiDRAFT_1033</name>
</gene>
<comment type="caution">
    <text evidence="9">The sequence shown here is derived from an EMBL/GenBank/DDBJ whole genome shotgun (WGS) entry which is preliminary data.</text>
</comment>
<dbReference type="SUPFAM" id="SSF48019">
    <property type="entry name" value="post-AAA+ oligomerization domain-like"/>
    <property type="match status" value="1"/>
</dbReference>
<dbReference type="SUPFAM" id="SSF52540">
    <property type="entry name" value="P-loop containing nucleoside triphosphate hydrolases"/>
    <property type="match status" value="1"/>
</dbReference>
<dbReference type="PANTHER" id="PTHR11669:SF20">
    <property type="entry name" value="REPLICATION FACTOR C SUBUNIT 4"/>
    <property type="match status" value="1"/>
</dbReference>
<keyword evidence="5" id="KW-0067">ATP-binding</keyword>
<dbReference type="GO" id="GO:0006261">
    <property type="term" value="P:DNA-templated DNA replication"/>
    <property type="evidence" value="ECO:0007669"/>
    <property type="project" value="TreeGrafter"/>
</dbReference>
<dbReference type="GO" id="GO:0006281">
    <property type="term" value="P:DNA repair"/>
    <property type="evidence" value="ECO:0007669"/>
    <property type="project" value="TreeGrafter"/>
</dbReference>
<keyword evidence="4" id="KW-0547">Nucleotide-binding</keyword>
<dbReference type="GO" id="GO:0016887">
    <property type="term" value="F:ATP hydrolysis activity"/>
    <property type="evidence" value="ECO:0007669"/>
    <property type="project" value="InterPro"/>
</dbReference>
<evidence type="ECO:0000256" key="1">
    <source>
        <dbReference type="ARBA" id="ARBA00009668"/>
    </source>
</evidence>
<proteinExistence type="inferred from homology"/>
<evidence type="ECO:0000259" key="7">
    <source>
        <dbReference type="Pfam" id="PF00004"/>
    </source>
</evidence>
<evidence type="ECO:0000256" key="4">
    <source>
        <dbReference type="ARBA" id="ARBA00022741"/>
    </source>
</evidence>
<reference evidence="9 10" key="1">
    <citation type="submission" date="2013-08" db="EMBL/GenBank/DDBJ databases">
        <authorList>
            <consortium name="DOE Joint Genome Institute"/>
            <person name="Eisen J."/>
            <person name="Huntemann M."/>
            <person name="Han J."/>
            <person name="Chen A."/>
            <person name="Kyrpides N."/>
            <person name="Mavromatis K."/>
            <person name="Markowitz V."/>
            <person name="Palaniappan K."/>
            <person name="Ivanova N."/>
            <person name="Schaumberg A."/>
            <person name="Pati A."/>
            <person name="Liolios K."/>
            <person name="Nordberg H.P."/>
            <person name="Cantor M.N."/>
            <person name="Hua S.X."/>
            <person name="Woyke T."/>
        </authorList>
    </citation>
    <scope>NUCLEOTIDE SEQUENCE [LARGE SCALE GENOMIC DNA]</scope>
    <source>
        <strain evidence="9 10">DSM 2278</strain>
    </source>
</reference>
<evidence type="ECO:0000256" key="6">
    <source>
        <dbReference type="ARBA" id="ARBA00031749"/>
    </source>
</evidence>
<dbReference type="InterPro" id="IPR003959">
    <property type="entry name" value="ATPase_AAA_core"/>
</dbReference>
<dbReference type="AlphaFoldDB" id="W9DW18"/>
<protein>
    <recommendedName>
        <fullName evidence="2">Replication factor C small subunit</fullName>
    </recommendedName>
    <alternativeName>
        <fullName evidence="6">Clamp loader small subunit</fullName>
    </alternativeName>
</protein>
<name>W9DW18_METTI</name>
<dbReference type="GO" id="GO:0005663">
    <property type="term" value="C:DNA replication factor C complex"/>
    <property type="evidence" value="ECO:0007669"/>
    <property type="project" value="TreeGrafter"/>
</dbReference>
<dbReference type="EMBL" id="AZAJ01000001">
    <property type="protein sequence ID" value="ETA67606.1"/>
    <property type="molecule type" value="Genomic_DNA"/>
</dbReference>
<dbReference type="PANTHER" id="PTHR11669">
    <property type="entry name" value="REPLICATION FACTOR C / DNA POLYMERASE III GAMMA-TAU SUBUNIT"/>
    <property type="match status" value="1"/>
</dbReference>
<evidence type="ECO:0000313" key="10">
    <source>
        <dbReference type="Proteomes" id="UP000019483"/>
    </source>
</evidence>
<dbReference type="Pfam" id="PF08542">
    <property type="entry name" value="Rep_fac_C"/>
    <property type="match status" value="1"/>
</dbReference>
<dbReference type="RefSeq" id="WP_023844742.1">
    <property type="nucleotide sequence ID" value="NZ_AZAJ01000001.1"/>
</dbReference>
<evidence type="ECO:0000313" key="9">
    <source>
        <dbReference type="EMBL" id="ETA67606.1"/>
    </source>
</evidence>
<dbReference type="Gene3D" id="3.40.50.300">
    <property type="entry name" value="P-loop containing nucleotide triphosphate hydrolases"/>
    <property type="match status" value="1"/>
</dbReference>
<feature type="domain" description="ATPase AAA-type core" evidence="7">
    <location>
        <begin position="40"/>
        <end position="177"/>
    </location>
</feature>
<evidence type="ECO:0000259" key="8">
    <source>
        <dbReference type="Pfam" id="PF08542"/>
    </source>
</evidence>
<dbReference type="GO" id="GO:0003677">
    <property type="term" value="F:DNA binding"/>
    <property type="evidence" value="ECO:0007669"/>
    <property type="project" value="InterPro"/>
</dbReference>
<dbReference type="STRING" id="1090322.MettiDRAFT_1033"/>
<dbReference type="Gene3D" id="1.20.272.10">
    <property type="match status" value="1"/>
</dbReference>
<accession>W9DW18</accession>
<dbReference type="Proteomes" id="UP000019483">
    <property type="component" value="Unassembled WGS sequence"/>
</dbReference>
<evidence type="ECO:0000256" key="5">
    <source>
        <dbReference type="ARBA" id="ARBA00022840"/>
    </source>
</evidence>
<dbReference type="Pfam" id="PF00004">
    <property type="entry name" value="AAA"/>
    <property type="match status" value="1"/>
</dbReference>
<dbReference type="InterPro" id="IPR008921">
    <property type="entry name" value="DNA_pol3_clamp-load_cplx_C"/>
</dbReference>
<sequence>MKDLWTVKYRPKTFDEIIGNEQSLDMIRKLAMSNNLPHLVFHGPENSGKSSAAFALAFELYGDDYERNLAYFNASDFFEQGKSYLVRDKRFLRIIGTDDPKKISGSVIHIFKEIINEYASMAPVDADYKIIFIDNAESLNSDSQHALRRIMEKYTTTCRFIFSTTQPSKLITPLRSRGLQLFFTHVSDDKMTKFISEVAENEGLNISTDGIAALVYHAKGNVAKALNTLQVASIQPGNESMDTQQIYDAALGEQSENINKLFESMVGKNILEARKNIDELILGEGLSGQEILLQLHQATVNSNEPDDIIARWVTKIADTDIYLTESANERIQIEALVAGFCQQDANL</sequence>
<organism evidence="9 10">
    <name type="scientific">Methanolobus tindarius DSM 2278</name>
    <dbReference type="NCBI Taxonomy" id="1090322"/>
    <lineage>
        <taxon>Archaea</taxon>
        <taxon>Methanobacteriati</taxon>
        <taxon>Methanobacteriota</taxon>
        <taxon>Stenosarchaea group</taxon>
        <taxon>Methanomicrobia</taxon>
        <taxon>Methanosarcinales</taxon>
        <taxon>Methanosarcinaceae</taxon>
        <taxon>Methanolobus</taxon>
    </lineage>
</organism>
<feature type="domain" description="Replication factor C C-terminal" evidence="8">
    <location>
        <begin position="256"/>
        <end position="338"/>
    </location>
</feature>
<evidence type="ECO:0000256" key="3">
    <source>
        <dbReference type="ARBA" id="ARBA00022705"/>
    </source>
</evidence>